<proteinExistence type="predicted"/>
<evidence type="ECO:0000256" key="5">
    <source>
        <dbReference type="SAM" id="MobiDB-lite"/>
    </source>
</evidence>
<reference evidence="8" key="1">
    <citation type="submission" date="2021-05" db="EMBL/GenBank/DDBJ databases">
        <authorList>
            <person name="Khan N."/>
        </authorList>
    </citation>
    <scope>NUCLEOTIDE SEQUENCE</scope>
</reference>
<feature type="compositionally biased region" description="Acidic residues" evidence="5">
    <location>
        <begin position="1586"/>
        <end position="1605"/>
    </location>
</feature>
<dbReference type="InterPro" id="IPR013087">
    <property type="entry name" value="Znf_C2H2_type"/>
</dbReference>
<evidence type="ECO:0000313" key="9">
    <source>
        <dbReference type="Proteomes" id="UP000693738"/>
    </source>
</evidence>
<keyword evidence="6" id="KW-0732">Signal</keyword>
<dbReference type="PROSITE" id="PS50088">
    <property type="entry name" value="ANK_REPEAT"/>
    <property type="match status" value="6"/>
</dbReference>
<feature type="repeat" description="ANK" evidence="4">
    <location>
        <begin position="1016"/>
        <end position="1048"/>
    </location>
</feature>
<comment type="caution">
    <text evidence="8">The sequence shown here is derived from an EMBL/GenBank/DDBJ whole genome shotgun (WGS) entry which is preliminary data.</text>
</comment>
<keyword evidence="4" id="KW-0040">ANK repeat</keyword>
<dbReference type="Pfam" id="PF00023">
    <property type="entry name" value="Ank"/>
    <property type="match status" value="1"/>
</dbReference>
<dbReference type="GO" id="GO:0008270">
    <property type="term" value="F:zinc ion binding"/>
    <property type="evidence" value="ECO:0007669"/>
    <property type="project" value="UniProtKB-KW"/>
</dbReference>
<dbReference type="Pfam" id="PF00569">
    <property type="entry name" value="ZZ"/>
    <property type="match status" value="1"/>
</dbReference>
<feature type="repeat" description="ANK" evidence="4">
    <location>
        <begin position="1296"/>
        <end position="1328"/>
    </location>
</feature>
<dbReference type="InterPro" id="IPR000433">
    <property type="entry name" value="Znf_ZZ"/>
</dbReference>
<feature type="signal peptide" evidence="6">
    <location>
        <begin position="1"/>
        <end position="23"/>
    </location>
</feature>
<feature type="repeat" description="ANK" evidence="4">
    <location>
        <begin position="1263"/>
        <end position="1295"/>
    </location>
</feature>
<name>A0A8J2NEP7_FUSEQ</name>
<dbReference type="CDD" id="cd02249">
    <property type="entry name" value="ZZ"/>
    <property type="match status" value="1"/>
</dbReference>
<evidence type="ECO:0000259" key="7">
    <source>
        <dbReference type="PROSITE" id="PS00028"/>
    </source>
</evidence>
<feature type="region of interest" description="Disordered" evidence="5">
    <location>
        <begin position="1581"/>
        <end position="1605"/>
    </location>
</feature>
<dbReference type="Pfam" id="PF12796">
    <property type="entry name" value="Ank_2"/>
    <property type="match status" value="4"/>
</dbReference>
<dbReference type="PANTHER" id="PTHR24198">
    <property type="entry name" value="ANKYRIN REPEAT AND PROTEIN KINASE DOMAIN-CONTAINING PROTEIN"/>
    <property type="match status" value="1"/>
</dbReference>
<protein>
    <recommendedName>
        <fullName evidence="7">C2H2-type domain-containing protein</fullName>
    </recommendedName>
</protein>
<dbReference type="PROSITE" id="PS50297">
    <property type="entry name" value="ANK_REP_REGION"/>
    <property type="match status" value="4"/>
</dbReference>
<evidence type="ECO:0000256" key="3">
    <source>
        <dbReference type="ARBA" id="ARBA00022833"/>
    </source>
</evidence>
<keyword evidence="1" id="KW-0479">Metal-binding</keyword>
<evidence type="ECO:0000256" key="1">
    <source>
        <dbReference type="ARBA" id="ARBA00022723"/>
    </source>
</evidence>
<sequence>MAISYLQFFPTLSTLCGLSGVFADTNERDLVEQLFLDVSIYSVVNSVDGIPSIEPWASQYVAALQERRFGDAIWARYHMMGEVENGIGADTNLTVRQSIEEDVAADDLAESSDDYKYDPTDPGFINALSEKFTFYCHLDLVRDEGSQELDTFQLEMTGFSLKISYGLIYLQTGLLSLAPPTRALNIPFDPVLPFPRVLRWLHEQPAYISFKKKNFGLNYLHIHGDGNPSVDITEVSRLLYPHLDASIALGHPTKAILYFEFDHHDSRYRSLTSMLIYLVNAILWHFWPNSELLASKQLTFLNDTRSWTVDDLYQIFTKLRYRLISSQDLTFFISCFDQCPEDQRQWFMDRLLKESSYREASLRIIISTSSADEVDIESVAPNRVVNVAECPLFEEPQDKLLLDLNPDLDALVATRPVYNQFLSQIKDLIRECHKMPQLARIIVRWLASSHRGNNKAEITDLIVSLSPATADNIVKVFIEYLPPLLREKAKTAFNWIQHDVEPWSADALVEALALYESSDKSPCLYDLDKKAQIDELISALGGIVTVENHDVKFCHPSFYQVTGLTGDLSPEEFTAGVNESMAIICLRYFQLDDAEIFLNELWSKSITGPPEAPPEPFVVYDQRDSMAEYAVRFWAEHYKASGSSKPKEPLRDLFGSKTYRARWKIPFWLLSNPFTRIGRHYISTLPVFAMLGLQDMVEEDIQSGRDQLWFTKDCWFAITEAIRWGNTQIAKRLLSLAEVDEEELRVALRWAAAKNDLQIIEDLLAKIPDLQAFTWPENLIDRAVAMGQDKLVSVMLTSGCDVNKAGVYWEAPPPINAAWRTQQSTLKVLLNSEKKPDLSMTDGDGDSLLMAAARVGDPDLITLAIDAMGGDEGVKADDSTREEVVRAALLNSAHRAVALLLESGAGRIETNGDSEPFLRIAALFGHLECVRILLSHGVELNADWEGWTAIYAAASKDFLDVVRLLLEHDPKPALHITPPGEDTILVWAITSGNIEMASLLIQHGAVVDMVDGNDIFNKTPLARACADGNLEMVKLLLKNGADVNYTGGVSDPPLFAALYKGKREVGDYLLNNSEPEVTWKGPDGLGIIHSAFDKPEILLEVLKRGSPINGMSIWGTVLHMSANQGHSESVQVLLDNDPKPDLELEMPNDAFEKGNTGYTPLQLACQFCSSGCVKALLEAGANPRVINQDGEDLVDLVLRGAPTESQDCAKCLKLLFSAPYNLPKERVDEEGRTRLHRIRESTSVQAMMRLTSLIADLDVSDRQGYTPLAVAVSRGNMDVARYLINIGANVNTSSPDYASIVHIAVSDGAIDLAKLLVDSGADPEMVDLQYGDSLIYTALGISDSESRNRMIRYLADEAKVSIDKVGGALGYPVLKASFMTIPTFENPNLLKFFIRRNARLDVTDNQGRVIDIDAKDLDQWTPLMWAARSGNKDNILHLLSEKADVWARSLSSDSGDGWSPLKLARFSGHDLDWSDLEPQPDQRSRLDQNGLEEVWDDHFHKTKAGDYKYNICDSSLVAITGLRWKCMECKETFDLCFKCFPHRSSFHNLDHNFESIGPLYYEDADHESVTSHITWTEASNVHEADLVPDEDNENGSDDLDLDSDS</sequence>
<evidence type="ECO:0000256" key="4">
    <source>
        <dbReference type="PROSITE-ProRule" id="PRU00023"/>
    </source>
</evidence>
<dbReference type="InterPro" id="IPR002110">
    <property type="entry name" value="Ankyrin_rpt"/>
</dbReference>
<organism evidence="8 9">
    <name type="scientific">Fusarium equiseti</name>
    <name type="common">Fusarium scirpi</name>
    <dbReference type="NCBI Taxonomy" id="61235"/>
    <lineage>
        <taxon>Eukaryota</taxon>
        <taxon>Fungi</taxon>
        <taxon>Dikarya</taxon>
        <taxon>Ascomycota</taxon>
        <taxon>Pezizomycotina</taxon>
        <taxon>Sordariomycetes</taxon>
        <taxon>Hypocreomycetidae</taxon>
        <taxon>Hypocreales</taxon>
        <taxon>Nectriaceae</taxon>
        <taxon>Fusarium</taxon>
        <taxon>Fusarium incarnatum-equiseti species complex</taxon>
    </lineage>
</organism>
<evidence type="ECO:0000313" key="8">
    <source>
        <dbReference type="EMBL" id="CAG7562043.1"/>
    </source>
</evidence>
<dbReference type="GO" id="GO:0005737">
    <property type="term" value="C:cytoplasm"/>
    <property type="evidence" value="ECO:0007669"/>
    <property type="project" value="TreeGrafter"/>
</dbReference>
<feature type="repeat" description="ANK" evidence="4">
    <location>
        <begin position="1156"/>
        <end position="1188"/>
    </location>
</feature>
<feature type="repeat" description="ANK" evidence="4">
    <location>
        <begin position="913"/>
        <end position="945"/>
    </location>
</feature>
<dbReference type="Proteomes" id="UP000693738">
    <property type="component" value="Unassembled WGS sequence"/>
</dbReference>
<keyword evidence="2" id="KW-0863">Zinc-finger</keyword>
<feature type="chain" id="PRO_5035231851" description="C2H2-type domain-containing protein" evidence="6">
    <location>
        <begin position="24"/>
        <end position="1605"/>
    </location>
</feature>
<feature type="repeat" description="ANK" evidence="4">
    <location>
        <begin position="980"/>
        <end position="1012"/>
    </location>
</feature>
<feature type="domain" description="C2H2-type" evidence="7">
    <location>
        <begin position="1526"/>
        <end position="1547"/>
    </location>
</feature>
<gene>
    <name evidence="8" type="ORF">FEQUK3_LOCUS7757</name>
</gene>
<accession>A0A8J2NEP7</accession>
<keyword evidence="3" id="KW-0862">Zinc</keyword>
<dbReference type="EMBL" id="CAJSTJ010000145">
    <property type="protein sequence ID" value="CAG7562043.1"/>
    <property type="molecule type" value="Genomic_DNA"/>
</dbReference>
<evidence type="ECO:0000256" key="6">
    <source>
        <dbReference type="SAM" id="SignalP"/>
    </source>
</evidence>
<evidence type="ECO:0000256" key="2">
    <source>
        <dbReference type="ARBA" id="ARBA00022771"/>
    </source>
</evidence>
<dbReference type="PANTHER" id="PTHR24198:SF165">
    <property type="entry name" value="ANKYRIN REPEAT-CONTAINING PROTEIN-RELATED"/>
    <property type="match status" value="1"/>
</dbReference>
<dbReference type="SMART" id="SM00248">
    <property type="entry name" value="ANK"/>
    <property type="match status" value="16"/>
</dbReference>
<dbReference type="PROSITE" id="PS00028">
    <property type="entry name" value="ZINC_FINGER_C2H2_1"/>
    <property type="match status" value="1"/>
</dbReference>